<accession>A0AA38HQP2</accession>
<feature type="region of interest" description="Disordered" evidence="1">
    <location>
        <begin position="332"/>
        <end position="352"/>
    </location>
</feature>
<feature type="region of interest" description="Disordered" evidence="1">
    <location>
        <begin position="537"/>
        <end position="575"/>
    </location>
</feature>
<dbReference type="InterPro" id="IPR027417">
    <property type="entry name" value="P-loop_NTPase"/>
</dbReference>
<dbReference type="SMART" id="SM01162">
    <property type="entry name" value="DUF1771"/>
    <property type="match status" value="1"/>
</dbReference>
<evidence type="ECO:0000313" key="3">
    <source>
        <dbReference type="EMBL" id="KAJ3640892.1"/>
    </source>
</evidence>
<dbReference type="GO" id="GO:0005634">
    <property type="term" value="C:nucleus"/>
    <property type="evidence" value="ECO:0007669"/>
    <property type="project" value="TreeGrafter"/>
</dbReference>
<dbReference type="SUPFAM" id="SSF52540">
    <property type="entry name" value="P-loop containing nucleoside triphosphate hydrolases"/>
    <property type="match status" value="1"/>
</dbReference>
<dbReference type="Pfam" id="PF13671">
    <property type="entry name" value="AAA_33"/>
    <property type="match status" value="1"/>
</dbReference>
<dbReference type="EMBL" id="JALNTZ010000009">
    <property type="protein sequence ID" value="KAJ3640892.1"/>
    <property type="molecule type" value="Genomic_DNA"/>
</dbReference>
<evidence type="ECO:0000256" key="1">
    <source>
        <dbReference type="SAM" id="MobiDB-lite"/>
    </source>
</evidence>
<organism evidence="3 4">
    <name type="scientific">Zophobas morio</name>
    <dbReference type="NCBI Taxonomy" id="2755281"/>
    <lineage>
        <taxon>Eukaryota</taxon>
        <taxon>Metazoa</taxon>
        <taxon>Ecdysozoa</taxon>
        <taxon>Arthropoda</taxon>
        <taxon>Hexapoda</taxon>
        <taxon>Insecta</taxon>
        <taxon>Pterygota</taxon>
        <taxon>Neoptera</taxon>
        <taxon>Endopterygota</taxon>
        <taxon>Coleoptera</taxon>
        <taxon>Polyphaga</taxon>
        <taxon>Cucujiformia</taxon>
        <taxon>Tenebrionidae</taxon>
        <taxon>Zophobas</taxon>
    </lineage>
</organism>
<dbReference type="InterPro" id="IPR013899">
    <property type="entry name" value="DUF1771"/>
</dbReference>
<dbReference type="GO" id="GO:0004519">
    <property type="term" value="F:endonuclease activity"/>
    <property type="evidence" value="ECO:0007669"/>
    <property type="project" value="TreeGrafter"/>
</dbReference>
<protein>
    <recommendedName>
        <fullName evidence="2">Smr domain-containing protein</fullName>
    </recommendedName>
</protein>
<dbReference type="SMART" id="SM00463">
    <property type="entry name" value="SMR"/>
    <property type="match status" value="1"/>
</dbReference>
<feature type="region of interest" description="Disordered" evidence="1">
    <location>
        <begin position="61"/>
        <end position="98"/>
    </location>
</feature>
<dbReference type="PANTHER" id="PTHR46535">
    <property type="entry name" value="NEDD4-BINDING PROTEIN 2"/>
    <property type="match status" value="1"/>
</dbReference>
<dbReference type="Gene3D" id="3.40.50.300">
    <property type="entry name" value="P-loop containing nucleotide triphosphate hydrolases"/>
    <property type="match status" value="1"/>
</dbReference>
<dbReference type="PANTHER" id="PTHR46535:SF1">
    <property type="entry name" value="NEDD4-BINDING PROTEIN 2"/>
    <property type="match status" value="1"/>
</dbReference>
<comment type="caution">
    <text evidence="3">The sequence shown here is derived from an EMBL/GenBank/DDBJ whole genome shotgun (WGS) entry which is preliminary data.</text>
</comment>
<feature type="region of interest" description="Disordered" evidence="1">
    <location>
        <begin position="616"/>
        <end position="651"/>
    </location>
</feature>
<name>A0AA38HQP2_9CUCU</name>
<dbReference type="InterPro" id="IPR036063">
    <property type="entry name" value="Smr_dom_sf"/>
</dbReference>
<dbReference type="PROSITE" id="PS50828">
    <property type="entry name" value="SMR"/>
    <property type="match status" value="1"/>
</dbReference>
<dbReference type="Pfam" id="PF08590">
    <property type="entry name" value="DUF1771"/>
    <property type="match status" value="1"/>
</dbReference>
<feature type="compositionally biased region" description="Basic and acidic residues" evidence="1">
    <location>
        <begin position="332"/>
        <end position="344"/>
    </location>
</feature>
<dbReference type="Gene3D" id="3.30.1370.110">
    <property type="match status" value="1"/>
</dbReference>
<proteinExistence type="predicted"/>
<gene>
    <name evidence="3" type="ORF">Zmor_027425</name>
</gene>
<dbReference type="SUPFAM" id="SSF160443">
    <property type="entry name" value="SMR domain-like"/>
    <property type="match status" value="1"/>
</dbReference>
<keyword evidence="4" id="KW-1185">Reference proteome</keyword>
<evidence type="ECO:0000259" key="2">
    <source>
        <dbReference type="PROSITE" id="PS50828"/>
    </source>
</evidence>
<feature type="compositionally biased region" description="Basic and acidic residues" evidence="1">
    <location>
        <begin position="537"/>
        <end position="549"/>
    </location>
</feature>
<dbReference type="InterPro" id="IPR052772">
    <property type="entry name" value="Endo/PolyKinase_Domain-Protein"/>
</dbReference>
<dbReference type="AlphaFoldDB" id="A0AA38HQP2"/>
<feature type="domain" description="Smr" evidence="2">
    <location>
        <begin position="929"/>
        <end position="1009"/>
    </location>
</feature>
<feature type="compositionally biased region" description="Acidic residues" evidence="1">
    <location>
        <begin position="637"/>
        <end position="649"/>
    </location>
</feature>
<evidence type="ECO:0000313" key="4">
    <source>
        <dbReference type="Proteomes" id="UP001168821"/>
    </source>
</evidence>
<dbReference type="InterPro" id="IPR002625">
    <property type="entry name" value="Smr_dom"/>
</dbReference>
<sequence length="1019" mass="116437">MLKTSAMASLKNDPKRRQRDGVISSLRDLFGNVLHIDIICSVASECDFDVERSSNVLLEMTNNIDAPPKPKEKPKKKSPQHAASPKKAEPSTKAQPAVVKSRKTIEYERVINLIRSGYKVLVILRGVPGSGKSRLAVGITDVTLGPGNNSHHILSTDDFFVQQRGYVYDPSKLQEAHGWNHRRAFQAMSRGMSPVIIDNTNTQMWEMKPYAMMATDYGYIIEILEPDTWWVFNDKELAKRNSHGVPRAKIRDMLDRYDKNVTTQKLLCAYNLSYKFQKPPPPVVNNGFVPFRFQQQNGFVENVPKSKSTSALDQTTMDVEMGNLMEFSEIPKDTDKESDQKENPDFWNSNPVDDILMCTEETRVEILQPVSANKNRPKPFPDIENAWGVDEKALQSWDIVTPVKCDFNQASVEVDNKEEAKPETRDGSTCIEGRDYLKNGQIPFGFRVVVAENRDINVGSPARNFAPPKKTMVDQSCMTVDVVEEEENEEKRVKDLLDLFPKVPRSSLRELFYKCNRNFYWTVDLLLDDDNLEVAAAKEEDTEEKHEESEEKTDEQSIFIESSGEEDKEDSTKEKMFKKKTVSEDCLELKTCLESKFNISKEHYSEHVYKVKQTKFGGPISEPEPQPSTSSAIVVDSDSDLDSDDDYSNNDDPKHMIELNLGDTFVDQLETLFGGDFPRGFQPVVQMPIALARQIYSFYVESICQQMETQNHILDRLVKEDEEFARKLQREEVPQTTTRAPTFTEIMDEQIAMNLHQKDVDDWKNMTADNLASKLTKQKLFQAFPKVERDILLEVWHAYDYDYNKTVEVLIASVGAENVNGTEGIKDPPLSKTTLEEMKAAEENCGELEEPEDPKPATYYREEANKHLKKRSELYEKAKASYQRGMTEVAMFYSELAKRETRSYDKANHFAAAAFIEEHSKRLQKFDTLDLHYFYVKEAIPNLDIFIDRNINLLKGSSKRGQDLFVITGRGKNSEGGRSKIKPAVMARLQKRKIGYVQLNPGLLKIRVLRDSLITSDIP</sequence>
<reference evidence="3" key="1">
    <citation type="journal article" date="2023" name="G3 (Bethesda)">
        <title>Whole genome assemblies of Zophobas morio and Tenebrio molitor.</title>
        <authorList>
            <person name="Kaur S."/>
            <person name="Stinson S.A."/>
            <person name="diCenzo G.C."/>
        </authorList>
    </citation>
    <scope>NUCLEOTIDE SEQUENCE</scope>
    <source>
        <strain evidence="3">QUZm001</strain>
    </source>
</reference>
<dbReference type="Proteomes" id="UP001168821">
    <property type="component" value="Unassembled WGS sequence"/>
</dbReference>